<reference evidence="2 3" key="1">
    <citation type="submission" date="2020-08" db="EMBL/GenBank/DDBJ databases">
        <title>Genemic of Streptomyces polyaspartic.</title>
        <authorList>
            <person name="Liu W."/>
        </authorList>
    </citation>
    <scope>NUCLEOTIDE SEQUENCE [LARGE SCALE GENOMIC DNA]</scope>
    <source>
        <strain evidence="2 3">TRM66268-LWL</strain>
    </source>
</reference>
<name>A0ABR7SSV2_9ACTN</name>
<evidence type="ECO:0000313" key="2">
    <source>
        <dbReference type="EMBL" id="MBC9717672.1"/>
    </source>
</evidence>
<evidence type="ECO:0000259" key="1">
    <source>
        <dbReference type="Pfam" id="PF13672"/>
    </source>
</evidence>
<gene>
    <name evidence="2" type="ORF">H9Y04_34585</name>
</gene>
<organism evidence="2 3">
    <name type="scientific">Streptomyces polyasparticus</name>
    <dbReference type="NCBI Taxonomy" id="2767826"/>
    <lineage>
        <taxon>Bacteria</taxon>
        <taxon>Bacillati</taxon>
        <taxon>Actinomycetota</taxon>
        <taxon>Actinomycetes</taxon>
        <taxon>Kitasatosporales</taxon>
        <taxon>Streptomycetaceae</taxon>
        <taxon>Streptomyces</taxon>
    </lineage>
</organism>
<protein>
    <submittedName>
        <fullName evidence="2">Protein phosphatase 2C domain-containing protein</fullName>
    </submittedName>
</protein>
<comment type="caution">
    <text evidence="2">The sequence shown here is derived from an EMBL/GenBank/DDBJ whole genome shotgun (WGS) entry which is preliminary data.</text>
</comment>
<proteinExistence type="predicted"/>
<feature type="domain" description="PPM-type phosphatase" evidence="1">
    <location>
        <begin position="23"/>
        <end position="251"/>
    </location>
</feature>
<dbReference type="Gene3D" id="3.60.40.10">
    <property type="entry name" value="PPM-type phosphatase domain"/>
    <property type="match status" value="1"/>
</dbReference>
<dbReference type="Proteomes" id="UP000642284">
    <property type="component" value="Unassembled WGS sequence"/>
</dbReference>
<keyword evidence="3" id="KW-1185">Reference proteome</keyword>
<dbReference type="InterPro" id="IPR001932">
    <property type="entry name" value="PPM-type_phosphatase-like_dom"/>
</dbReference>
<dbReference type="RefSeq" id="WP_187818108.1">
    <property type="nucleotide sequence ID" value="NZ_JACTVJ010000020.1"/>
</dbReference>
<dbReference type="InterPro" id="IPR036457">
    <property type="entry name" value="PPM-type-like_dom_sf"/>
</dbReference>
<sequence>MGRGGASARAGGEWRTHGVSVEGYRHRRTGVPCQDAWHSAQFRTGSGDRIVVLAVADGAGSRPRSQEGAQLAVRLATEHFGREAAQLRVPAGEAVHGLLHSAFQSVCREFLVAVEQTGAPAQDFATTLTVVVITPDWLGHLSVGDGLVIVRAGTDEDGIPLFHLLPQAAAASEYSNETVFLTSRDAGRWVRTDCVDDPGIDAVVLSTDGLTQAALTRFQTPNASFLAAVLGPLETSAKDPDTEEADLAELLRSDRLSAVNADDKTLLRAVRV</sequence>
<dbReference type="SUPFAM" id="SSF81606">
    <property type="entry name" value="PP2C-like"/>
    <property type="match status" value="1"/>
</dbReference>
<dbReference type="EMBL" id="JACTVJ010000020">
    <property type="protein sequence ID" value="MBC9717672.1"/>
    <property type="molecule type" value="Genomic_DNA"/>
</dbReference>
<accession>A0ABR7SSV2</accession>
<evidence type="ECO:0000313" key="3">
    <source>
        <dbReference type="Proteomes" id="UP000642284"/>
    </source>
</evidence>
<dbReference type="Pfam" id="PF13672">
    <property type="entry name" value="PP2C_2"/>
    <property type="match status" value="1"/>
</dbReference>